<dbReference type="InterPro" id="IPR015424">
    <property type="entry name" value="PyrdxlP-dep_Trfase"/>
</dbReference>
<evidence type="ECO:0000313" key="7">
    <source>
        <dbReference type="EMBL" id="GHB38510.1"/>
    </source>
</evidence>
<dbReference type="Proteomes" id="UP000637980">
    <property type="component" value="Unassembled WGS sequence"/>
</dbReference>
<dbReference type="EC" id="4.1.2.48" evidence="5"/>
<evidence type="ECO:0000256" key="4">
    <source>
        <dbReference type="ARBA" id="ARBA00022898"/>
    </source>
</evidence>
<sequence>MIFASDNWAGATSAVMTALSNHTGGFATAYGVDPLSRAIEQQFNDLFEKEVAVFLVSTGTAANSLALATYAKPGGAVFCHEDAHINIDECHAPEFFTGGNKLIGIGGEHGKITPDALRTAMNKVPDNNPMHGRPAAVSISQVTEYGTIYQLDEIQALADVAHSRNVPLHMDGARFANALVSLDVSPAEMTWKSGVDVLSFGGTKNGCWCAEAVVFFNPEESEGFEYLRKRAAQVFSKARFISAQFEGYLKDDNWLATARHANEMCMRLANGMRDIDGVRLPIAPEANELFPVFTKAQAARLHEAGAKFYEVPADFVSEDEVFLRLVTCFATTSEQVDEFLTHLRG</sequence>
<dbReference type="InterPro" id="IPR015421">
    <property type="entry name" value="PyrdxlP-dep_Trfase_major"/>
</dbReference>
<comment type="subunit">
    <text evidence="3">Homotetramer.</text>
</comment>
<proteinExistence type="inferred from homology"/>
<keyword evidence="5" id="KW-0456">Lyase</keyword>
<gene>
    <name evidence="7" type="ORF">GCM10007094_29950</name>
</gene>
<evidence type="ECO:0000256" key="2">
    <source>
        <dbReference type="ARBA" id="ARBA00006966"/>
    </source>
</evidence>
<dbReference type="InterPro" id="IPR026273">
    <property type="entry name" value="Low_specificity_L-TA_bact"/>
</dbReference>
<dbReference type="Gene3D" id="3.40.640.10">
    <property type="entry name" value="Type I PLP-dependent aspartate aminotransferase-like (Major domain)"/>
    <property type="match status" value="1"/>
</dbReference>
<comment type="caution">
    <text evidence="7">The sequence shown here is derived from an EMBL/GenBank/DDBJ whole genome shotgun (WGS) entry which is preliminary data.</text>
</comment>
<dbReference type="PIRSF" id="PIRSF038940">
    <property type="entry name" value="Low_specificity_LTA"/>
    <property type="match status" value="1"/>
</dbReference>
<evidence type="ECO:0000256" key="5">
    <source>
        <dbReference type="PIRNR" id="PIRNR038940"/>
    </source>
</evidence>
<dbReference type="EMBL" id="BMXE01000005">
    <property type="protein sequence ID" value="GHB38510.1"/>
    <property type="molecule type" value="Genomic_DNA"/>
</dbReference>
<comment type="cofactor">
    <cofactor evidence="1 5">
        <name>pyridoxal 5'-phosphate</name>
        <dbReference type="ChEBI" id="CHEBI:597326"/>
    </cofactor>
</comment>
<evidence type="ECO:0000256" key="1">
    <source>
        <dbReference type="ARBA" id="ARBA00001933"/>
    </source>
</evidence>
<comment type="function">
    <text evidence="5">Catalyzes the cleavage of L-allo-threonine and L-threonine to glycine and acetaldehyde.</text>
</comment>
<dbReference type="InterPro" id="IPR015422">
    <property type="entry name" value="PyrdxlP-dep_Trfase_small"/>
</dbReference>
<keyword evidence="4 5" id="KW-0663">Pyridoxal phosphate</keyword>
<dbReference type="Pfam" id="PF01212">
    <property type="entry name" value="Beta_elim_lyase"/>
    <property type="match status" value="1"/>
</dbReference>
<accession>A0ABQ3EIC5</accession>
<protein>
    <recommendedName>
        <fullName evidence="5">L-threonine aldolase</fullName>
        <ecNumber evidence="5">4.1.2.48</ecNumber>
    </recommendedName>
</protein>
<dbReference type="PANTHER" id="PTHR48097">
    <property type="entry name" value="L-THREONINE ALDOLASE-RELATED"/>
    <property type="match status" value="1"/>
</dbReference>
<comment type="similarity">
    <text evidence="2 5">Belongs to the threonine aldolase family.</text>
</comment>
<evidence type="ECO:0000259" key="6">
    <source>
        <dbReference type="Pfam" id="PF01212"/>
    </source>
</evidence>
<evidence type="ECO:0000256" key="3">
    <source>
        <dbReference type="ARBA" id="ARBA00011881"/>
    </source>
</evidence>
<feature type="domain" description="Aromatic amino acid beta-eliminating lyase/threonine aldolase" evidence="6">
    <location>
        <begin position="3"/>
        <end position="279"/>
    </location>
</feature>
<dbReference type="Gene3D" id="3.90.1150.10">
    <property type="entry name" value="Aspartate Aminotransferase, domain 1"/>
    <property type="match status" value="1"/>
</dbReference>
<dbReference type="InterPro" id="IPR001597">
    <property type="entry name" value="ArAA_b-elim_lyase/Thr_aldolase"/>
</dbReference>
<organism evidence="7 8">
    <name type="scientific">Pseudovibrio japonicus</name>
    <dbReference type="NCBI Taxonomy" id="366534"/>
    <lineage>
        <taxon>Bacteria</taxon>
        <taxon>Pseudomonadati</taxon>
        <taxon>Pseudomonadota</taxon>
        <taxon>Alphaproteobacteria</taxon>
        <taxon>Hyphomicrobiales</taxon>
        <taxon>Stappiaceae</taxon>
        <taxon>Pseudovibrio</taxon>
    </lineage>
</organism>
<dbReference type="SUPFAM" id="SSF53383">
    <property type="entry name" value="PLP-dependent transferases"/>
    <property type="match status" value="1"/>
</dbReference>
<keyword evidence="8" id="KW-1185">Reference proteome</keyword>
<comment type="catalytic activity">
    <reaction evidence="5">
        <text>L-threonine = acetaldehyde + glycine</text>
        <dbReference type="Rhea" id="RHEA:19625"/>
        <dbReference type="ChEBI" id="CHEBI:15343"/>
        <dbReference type="ChEBI" id="CHEBI:57305"/>
        <dbReference type="ChEBI" id="CHEBI:57926"/>
        <dbReference type="EC" id="4.1.2.48"/>
    </reaction>
</comment>
<dbReference type="PANTHER" id="PTHR48097:SF5">
    <property type="entry name" value="LOW SPECIFICITY L-THREONINE ALDOLASE"/>
    <property type="match status" value="1"/>
</dbReference>
<comment type="catalytic activity">
    <reaction evidence="5">
        <text>L-allo-threonine = acetaldehyde + glycine</text>
        <dbReference type="Rhea" id="RHEA:26209"/>
        <dbReference type="ChEBI" id="CHEBI:15343"/>
        <dbReference type="ChEBI" id="CHEBI:57305"/>
        <dbReference type="ChEBI" id="CHEBI:58585"/>
        <dbReference type="EC" id="4.1.2.48"/>
    </reaction>
</comment>
<reference evidence="8" key="1">
    <citation type="journal article" date="2019" name="Int. J. Syst. Evol. Microbiol.">
        <title>The Global Catalogue of Microorganisms (GCM) 10K type strain sequencing project: providing services to taxonomists for standard genome sequencing and annotation.</title>
        <authorList>
            <consortium name="The Broad Institute Genomics Platform"/>
            <consortium name="The Broad Institute Genome Sequencing Center for Infectious Disease"/>
            <person name="Wu L."/>
            <person name="Ma J."/>
        </authorList>
    </citation>
    <scope>NUCLEOTIDE SEQUENCE [LARGE SCALE GENOMIC DNA]</scope>
    <source>
        <strain evidence="8">KCTC 12861</strain>
    </source>
</reference>
<evidence type="ECO:0000313" key="8">
    <source>
        <dbReference type="Proteomes" id="UP000637980"/>
    </source>
</evidence>
<name>A0ABQ3EIC5_9HYPH</name>
<dbReference type="RefSeq" id="WP_189437609.1">
    <property type="nucleotide sequence ID" value="NZ_BMXE01000005.1"/>
</dbReference>
<dbReference type="CDD" id="cd06502">
    <property type="entry name" value="TA_like"/>
    <property type="match status" value="1"/>
</dbReference>